<feature type="transmembrane region" description="Helical" evidence="2">
    <location>
        <begin position="248"/>
        <end position="266"/>
    </location>
</feature>
<feature type="transmembrane region" description="Helical" evidence="2">
    <location>
        <begin position="219"/>
        <end position="236"/>
    </location>
</feature>
<keyword evidence="2" id="KW-0812">Transmembrane</keyword>
<dbReference type="Proteomes" id="UP000193498">
    <property type="component" value="Unassembled WGS sequence"/>
</dbReference>
<dbReference type="InParanoid" id="A0A1Y1XFI5"/>
<gene>
    <name evidence="3" type="ORF">K493DRAFT_307436</name>
</gene>
<evidence type="ECO:0000313" key="4">
    <source>
        <dbReference type="Proteomes" id="UP000193498"/>
    </source>
</evidence>
<organism evidence="3 4">
    <name type="scientific">Basidiobolus meristosporus CBS 931.73</name>
    <dbReference type="NCBI Taxonomy" id="1314790"/>
    <lineage>
        <taxon>Eukaryota</taxon>
        <taxon>Fungi</taxon>
        <taxon>Fungi incertae sedis</taxon>
        <taxon>Zoopagomycota</taxon>
        <taxon>Entomophthoromycotina</taxon>
        <taxon>Basidiobolomycetes</taxon>
        <taxon>Basidiobolales</taxon>
        <taxon>Basidiobolaceae</taxon>
        <taxon>Basidiobolus</taxon>
    </lineage>
</organism>
<reference evidence="3 4" key="1">
    <citation type="submission" date="2016-07" db="EMBL/GenBank/DDBJ databases">
        <title>Pervasive Adenine N6-methylation of Active Genes in Fungi.</title>
        <authorList>
            <consortium name="DOE Joint Genome Institute"/>
            <person name="Mondo S.J."/>
            <person name="Dannebaum R.O."/>
            <person name="Kuo R.C."/>
            <person name="Labutti K."/>
            <person name="Haridas S."/>
            <person name="Kuo A."/>
            <person name="Salamov A."/>
            <person name="Ahrendt S.R."/>
            <person name="Lipzen A."/>
            <person name="Sullivan W."/>
            <person name="Andreopoulos W.B."/>
            <person name="Clum A."/>
            <person name="Lindquist E."/>
            <person name="Daum C."/>
            <person name="Ramamoorthy G.K."/>
            <person name="Gryganskyi A."/>
            <person name="Culley D."/>
            <person name="Magnuson J.K."/>
            <person name="James T.Y."/>
            <person name="O'Malley M.A."/>
            <person name="Stajich J.E."/>
            <person name="Spatafora J.W."/>
            <person name="Visel A."/>
            <person name="Grigoriev I.V."/>
        </authorList>
    </citation>
    <scope>NUCLEOTIDE SEQUENCE [LARGE SCALE GENOMIC DNA]</scope>
    <source>
        <strain evidence="3 4">CBS 931.73</strain>
    </source>
</reference>
<keyword evidence="4" id="KW-1185">Reference proteome</keyword>
<comment type="caution">
    <text evidence="3">The sequence shown here is derived from an EMBL/GenBank/DDBJ whole genome shotgun (WGS) entry which is preliminary data.</text>
</comment>
<evidence type="ECO:0000256" key="2">
    <source>
        <dbReference type="SAM" id="Phobius"/>
    </source>
</evidence>
<dbReference type="OrthoDB" id="5571248at2759"/>
<feature type="region of interest" description="Disordered" evidence="1">
    <location>
        <begin position="381"/>
        <end position="403"/>
    </location>
</feature>
<dbReference type="EMBL" id="MCFE01000609">
    <property type="protein sequence ID" value="ORX84519.1"/>
    <property type="molecule type" value="Genomic_DNA"/>
</dbReference>
<accession>A0A1Y1XFI5</accession>
<protein>
    <submittedName>
        <fullName evidence="3">Uncharacterized protein</fullName>
    </submittedName>
</protein>
<name>A0A1Y1XFI5_9FUNG</name>
<evidence type="ECO:0000256" key="1">
    <source>
        <dbReference type="SAM" id="MobiDB-lite"/>
    </source>
</evidence>
<keyword evidence="2" id="KW-1133">Transmembrane helix</keyword>
<feature type="transmembrane region" description="Helical" evidence="2">
    <location>
        <begin position="356"/>
        <end position="376"/>
    </location>
</feature>
<keyword evidence="2" id="KW-0472">Membrane</keyword>
<evidence type="ECO:0000313" key="3">
    <source>
        <dbReference type="EMBL" id="ORX84519.1"/>
    </source>
</evidence>
<dbReference type="AlphaFoldDB" id="A0A1Y1XFI5"/>
<proteinExistence type="predicted"/>
<sequence>MQVILVYSTLEDAITLTAEGVFFYGTAPVTSLKHHTLYLNMLLKLFLIHTLIFNTFATIQIVTPSPGAQSYFPSYDFYQDAPKYYNLTLVLLPAKLSEGCHLSSDPINNTLVTDRNIDGSSILVDWSEAMVKGCYEFAQLVSYSQALQQLGYPPLKAAIFTSSLESNFAFGNLYHESYGYYFTNKPDNIQLSLIAKDHGILFKAMLRTSINPTVQVLEVDLYQSILFLGYIVYRLYQFYCIHRMILDIRVGIYVASFVYLLIGICVDTNSVNGALGQVSIYISWLVGYLAYGGLLLTCFLKNLTTMELSERSRLGMRKLTILAFATIPGWILLMLTAILLASTLTATVVGYVANMIAYKLAGFQLFGVFFLILTLGEASDPNPSQKPETDGIASKYPSHPLPA</sequence>
<feature type="transmembrane region" description="Helical" evidence="2">
    <location>
        <begin position="278"/>
        <end position="300"/>
    </location>
</feature>
<feature type="transmembrane region" description="Helical" evidence="2">
    <location>
        <begin position="321"/>
        <end position="344"/>
    </location>
</feature>